<reference evidence="1" key="1">
    <citation type="journal article" date="2020" name="Science">
        <title>Unexpected conservation and global transmission of agrobacterial virulence plasmids.</title>
        <authorList>
            <person name="Weisberg A.J."/>
            <person name="Davis E.W. 2nd"/>
            <person name="Tabima J."/>
            <person name="Belcher M.S."/>
            <person name="Miller M."/>
            <person name="Kuo C.H."/>
            <person name="Loper J.E."/>
            <person name="Grunwald N.J."/>
            <person name="Putnam M.L."/>
            <person name="Chang J.H."/>
        </authorList>
    </citation>
    <scope>NUCLEOTIDE SEQUENCE</scope>
    <source>
        <strain evidence="1">17-1853-1a</strain>
    </source>
</reference>
<name>A0AA44FC38_AGRTU</name>
<sequence length="128" mass="14092">MAQALMTHTSVVSGFVDSLQEPRTPYISPKRLSKALGVPVTGMAELTGVHRNTLRNPSSERLQGRMREMIKVISAAAELTGALEKAVYWYRNEPIRDYDHKTAAELVADGHVEAVLAYIRDLTNGARG</sequence>
<dbReference type="RefSeq" id="WP_174021596.1">
    <property type="nucleotide sequence ID" value="NZ_JAAMAW010000022.1"/>
</dbReference>
<accession>A0AA44FC38</accession>
<dbReference type="Proteomes" id="UP000702952">
    <property type="component" value="Unassembled WGS sequence"/>
</dbReference>
<evidence type="ECO:0008006" key="3">
    <source>
        <dbReference type="Google" id="ProtNLM"/>
    </source>
</evidence>
<gene>
    <name evidence="1" type="ORF">G6M46_28490</name>
</gene>
<evidence type="ECO:0000313" key="2">
    <source>
        <dbReference type="Proteomes" id="UP000702952"/>
    </source>
</evidence>
<proteinExistence type="predicted"/>
<evidence type="ECO:0000313" key="1">
    <source>
        <dbReference type="EMBL" id="NTC32084.1"/>
    </source>
</evidence>
<organism evidence="1 2">
    <name type="scientific">Agrobacterium tumefaciens</name>
    <dbReference type="NCBI Taxonomy" id="358"/>
    <lineage>
        <taxon>Bacteria</taxon>
        <taxon>Pseudomonadati</taxon>
        <taxon>Pseudomonadota</taxon>
        <taxon>Alphaproteobacteria</taxon>
        <taxon>Hyphomicrobiales</taxon>
        <taxon>Rhizobiaceae</taxon>
        <taxon>Rhizobium/Agrobacterium group</taxon>
        <taxon>Agrobacterium</taxon>
        <taxon>Agrobacterium tumefaciens complex</taxon>
    </lineage>
</organism>
<comment type="caution">
    <text evidence="1">The sequence shown here is derived from an EMBL/GenBank/DDBJ whole genome shotgun (WGS) entry which is preliminary data.</text>
</comment>
<protein>
    <recommendedName>
        <fullName evidence="3">DUF2384 domain-containing protein</fullName>
    </recommendedName>
</protein>
<dbReference type="EMBL" id="JAAMAY010000043">
    <property type="protein sequence ID" value="NTC32084.1"/>
    <property type="molecule type" value="Genomic_DNA"/>
</dbReference>
<dbReference type="AlphaFoldDB" id="A0AA44FC38"/>